<proteinExistence type="predicted"/>
<keyword evidence="2" id="KW-1185">Reference proteome</keyword>
<reference evidence="1" key="2">
    <citation type="journal article" date="2020" name="Nat. Commun.">
        <title>Large-scale genome sequencing of mycorrhizal fungi provides insights into the early evolution of symbiotic traits.</title>
        <authorList>
            <person name="Miyauchi S."/>
            <person name="Kiss E."/>
            <person name="Kuo A."/>
            <person name="Drula E."/>
            <person name="Kohler A."/>
            <person name="Sanchez-Garcia M."/>
            <person name="Morin E."/>
            <person name="Andreopoulos B."/>
            <person name="Barry K.W."/>
            <person name="Bonito G."/>
            <person name="Buee M."/>
            <person name="Carver A."/>
            <person name="Chen C."/>
            <person name="Cichocki N."/>
            <person name="Clum A."/>
            <person name="Culley D."/>
            <person name="Crous P.W."/>
            <person name="Fauchery L."/>
            <person name="Girlanda M."/>
            <person name="Hayes R.D."/>
            <person name="Keri Z."/>
            <person name="LaButti K."/>
            <person name="Lipzen A."/>
            <person name="Lombard V."/>
            <person name="Magnuson J."/>
            <person name="Maillard F."/>
            <person name="Murat C."/>
            <person name="Nolan M."/>
            <person name="Ohm R.A."/>
            <person name="Pangilinan J."/>
            <person name="Pereira M.F."/>
            <person name="Perotto S."/>
            <person name="Peter M."/>
            <person name="Pfister S."/>
            <person name="Riley R."/>
            <person name="Sitrit Y."/>
            <person name="Stielow J.B."/>
            <person name="Szollosi G."/>
            <person name="Zifcakova L."/>
            <person name="Stursova M."/>
            <person name="Spatafora J.W."/>
            <person name="Tedersoo L."/>
            <person name="Vaario L.M."/>
            <person name="Yamada A."/>
            <person name="Yan M."/>
            <person name="Wang P."/>
            <person name="Xu J."/>
            <person name="Bruns T."/>
            <person name="Baldrian P."/>
            <person name="Vilgalys R."/>
            <person name="Dunand C."/>
            <person name="Henrissat B."/>
            <person name="Grigoriev I.V."/>
            <person name="Hibbett D."/>
            <person name="Nagy L.G."/>
            <person name="Martin F.M."/>
        </authorList>
    </citation>
    <scope>NUCLEOTIDE SEQUENCE</scope>
    <source>
        <strain evidence="1">P2</strain>
    </source>
</reference>
<accession>A0ACB6Z9D2</accession>
<evidence type="ECO:0000313" key="1">
    <source>
        <dbReference type="EMBL" id="KAF9646142.1"/>
    </source>
</evidence>
<protein>
    <submittedName>
        <fullName evidence="1">Uncharacterized protein</fullName>
    </submittedName>
</protein>
<sequence length="237" mass="26735">MATVAPPQRPPSRDASLHLIRELNLNGERQFGFPTPPTGHELMEMWPALAPQIPHSPGSTFFHSQERAFFSRDNSFFRVQIDIDVPYTNQALGGPYRQEKGKARADPPQLSAIPRQQPPPPPPPSQQQQQQPSPSSPSWNASPPPQHQSPSDRRRTQPTKPHRSQTIPINPLPVAAGPTNNHHMGQYQVTGHHPQYPYPPPELRHKSPTIIDDDAWRRPTPYSERRRAGKAPRRKAD</sequence>
<reference evidence="1" key="1">
    <citation type="submission" date="2019-10" db="EMBL/GenBank/DDBJ databases">
        <authorList>
            <consortium name="DOE Joint Genome Institute"/>
            <person name="Kuo A."/>
            <person name="Miyauchi S."/>
            <person name="Kiss E."/>
            <person name="Drula E."/>
            <person name="Kohler A."/>
            <person name="Sanchez-Garcia M."/>
            <person name="Andreopoulos B."/>
            <person name="Barry K.W."/>
            <person name="Bonito G."/>
            <person name="Buee M."/>
            <person name="Carver A."/>
            <person name="Chen C."/>
            <person name="Cichocki N."/>
            <person name="Clum A."/>
            <person name="Culley D."/>
            <person name="Crous P.W."/>
            <person name="Fauchery L."/>
            <person name="Girlanda M."/>
            <person name="Hayes R."/>
            <person name="Keri Z."/>
            <person name="Labutti K."/>
            <person name="Lipzen A."/>
            <person name="Lombard V."/>
            <person name="Magnuson J."/>
            <person name="Maillard F."/>
            <person name="Morin E."/>
            <person name="Murat C."/>
            <person name="Nolan M."/>
            <person name="Ohm R."/>
            <person name="Pangilinan J."/>
            <person name="Pereira M."/>
            <person name="Perotto S."/>
            <person name="Peter M."/>
            <person name="Riley R."/>
            <person name="Sitrit Y."/>
            <person name="Stielow B."/>
            <person name="Szollosi G."/>
            <person name="Zifcakova L."/>
            <person name="Stursova M."/>
            <person name="Spatafora J.W."/>
            <person name="Tedersoo L."/>
            <person name="Vaario L.-M."/>
            <person name="Yamada A."/>
            <person name="Yan M."/>
            <person name="Wang P."/>
            <person name="Xu J."/>
            <person name="Bruns T."/>
            <person name="Baldrian P."/>
            <person name="Vilgalys R."/>
            <person name="Henrissat B."/>
            <person name="Grigoriev I.V."/>
            <person name="Hibbett D."/>
            <person name="Nagy L.G."/>
            <person name="Martin F.M."/>
        </authorList>
    </citation>
    <scope>NUCLEOTIDE SEQUENCE</scope>
    <source>
        <strain evidence="1">P2</strain>
    </source>
</reference>
<dbReference type="Proteomes" id="UP000886501">
    <property type="component" value="Unassembled WGS sequence"/>
</dbReference>
<organism evidence="1 2">
    <name type="scientific">Thelephora ganbajun</name>
    <name type="common">Ganba fungus</name>
    <dbReference type="NCBI Taxonomy" id="370292"/>
    <lineage>
        <taxon>Eukaryota</taxon>
        <taxon>Fungi</taxon>
        <taxon>Dikarya</taxon>
        <taxon>Basidiomycota</taxon>
        <taxon>Agaricomycotina</taxon>
        <taxon>Agaricomycetes</taxon>
        <taxon>Thelephorales</taxon>
        <taxon>Thelephoraceae</taxon>
        <taxon>Thelephora</taxon>
    </lineage>
</organism>
<comment type="caution">
    <text evidence="1">The sequence shown here is derived from an EMBL/GenBank/DDBJ whole genome shotgun (WGS) entry which is preliminary data.</text>
</comment>
<dbReference type="EMBL" id="MU118066">
    <property type="protein sequence ID" value="KAF9646142.1"/>
    <property type="molecule type" value="Genomic_DNA"/>
</dbReference>
<gene>
    <name evidence="1" type="ORF">BDM02DRAFT_3119056</name>
</gene>
<evidence type="ECO:0000313" key="2">
    <source>
        <dbReference type="Proteomes" id="UP000886501"/>
    </source>
</evidence>
<name>A0ACB6Z9D2_THEGA</name>